<dbReference type="Pfam" id="PF00248">
    <property type="entry name" value="Aldo_ket_red"/>
    <property type="match status" value="1"/>
</dbReference>
<keyword evidence="6" id="KW-1185">Reference proteome</keyword>
<dbReference type="OrthoDB" id="2310150at2759"/>
<name>Q24F79_TETTS</name>
<dbReference type="InParanoid" id="Q24F79"/>
<feature type="domain" description="NADP-dependent oxidoreductase" evidence="4">
    <location>
        <begin position="58"/>
        <end position="154"/>
    </location>
</feature>
<protein>
    <submittedName>
        <fullName evidence="5">Aldo/keto reductase family oxidoreductase</fullName>
    </submittedName>
</protein>
<dbReference type="InterPro" id="IPR023210">
    <property type="entry name" value="NADP_OxRdtase_dom"/>
</dbReference>
<dbReference type="PANTHER" id="PTHR43150">
    <property type="entry name" value="HYPERKINETIC, ISOFORM M"/>
    <property type="match status" value="1"/>
</dbReference>
<accession>Q24F79</accession>
<evidence type="ECO:0000313" key="5">
    <source>
        <dbReference type="EMBL" id="EAS06445.3"/>
    </source>
</evidence>
<dbReference type="KEGG" id="tet:TTHERM_01311280"/>
<reference evidence="6" key="1">
    <citation type="journal article" date="2006" name="PLoS Biol.">
        <title>Macronuclear genome sequence of the ciliate Tetrahymena thermophila, a model eukaryote.</title>
        <authorList>
            <person name="Eisen J.A."/>
            <person name="Coyne R.S."/>
            <person name="Wu M."/>
            <person name="Wu D."/>
            <person name="Thiagarajan M."/>
            <person name="Wortman J.R."/>
            <person name="Badger J.H."/>
            <person name="Ren Q."/>
            <person name="Amedeo P."/>
            <person name="Jones K.M."/>
            <person name="Tallon L.J."/>
            <person name="Delcher A.L."/>
            <person name="Salzberg S.L."/>
            <person name="Silva J.C."/>
            <person name="Haas B.J."/>
            <person name="Majoros W.H."/>
            <person name="Farzad M."/>
            <person name="Carlton J.M."/>
            <person name="Smith R.K. Jr."/>
            <person name="Garg J."/>
            <person name="Pearlman R.E."/>
            <person name="Karrer K.M."/>
            <person name="Sun L."/>
            <person name="Manning G."/>
            <person name="Elde N.C."/>
            <person name="Turkewitz A.P."/>
            <person name="Asai D.J."/>
            <person name="Wilkes D.E."/>
            <person name="Wang Y."/>
            <person name="Cai H."/>
            <person name="Collins K."/>
            <person name="Stewart B.A."/>
            <person name="Lee S.R."/>
            <person name="Wilamowska K."/>
            <person name="Weinberg Z."/>
            <person name="Ruzzo W.L."/>
            <person name="Wloga D."/>
            <person name="Gaertig J."/>
            <person name="Frankel J."/>
            <person name="Tsao C.-C."/>
            <person name="Gorovsky M.A."/>
            <person name="Keeling P.J."/>
            <person name="Waller R.F."/>
            <person name="Patron N.J."/>
            <person name="Cherry J.M."/>
            <person name="Stover N.A."/>
            <person name="Krieger C.J."/>
            <person name="del Toro C."/>
            <person name="Ryder H.F."/>
            <person name="Williamson S.C."/>
            <person name="Barbeau R.A."/>
            <person name="Hamilton E.P."/>
            <person name="Orias E."/>
        </authorList>
    </citation>
    <scope>NUCLEOTIDE SEQUENCE [LARGE SCALE GENOMIC DNA]</scope>
    <source>
        <strain evidence="6">SB210</strain>
    </source>
</reference>
<gene>
    <name evidence="5" type="ORF">TTHERM_01311280</name>
</gene>
<organism evidence="5 6">
    <name type="scientific">Tetrahymena thermophila (strain SB210)</name>
    <dbReference type="NCBI Taxonomy" id="312017"/>
    <lineage>
        <taxon>Eukaryota</taxon>
        <taxon>Sar</taxon>
        <taxon>Alveolata</taxon>
        <taxon>Ciliophora</taxon>
        <taxon>Intramacronucleata</taxon>
        <taxon>Oligohymenophorea</taxon>
        <taxon>Hymenostomatida</taxon>
        <taxon>Tetrahymenina</taxon>
        <taxon>Tetrahymenidae</taxon>
        <taxon>Tetrahymena</taxon>
    </lineage>
</organism>
<dbReference type="STRING" id="312017.Q24F79"/>
<dbReference type="Gene3D" id="3.20.20.100">
    <property type="entry name" value="NADP-dependent oxidoreductase domain"/>
    <property type="match status" value="1"/>
</dbReference>
<dbReference type="GeneID" id="7827961"/>
<dbReference type="SUPFAM" id="SSF51430">
    <property type="entry name" value="NAD(P)-linked oxidoreductase"/>
    <property type="match status" value="1"/>
</dbReference>
<evidence type="ECO:0000313" key="6">
    <source>
        <dbReference type="Proteomes" id="UP000009168"/>
    </source>
</evidence>
<dbReference type="eggNOG" id="KOG1575">
    <property type="taxonomic scope" value="Eukaryota"/>
</dbReference>
<dbReference type="GO" id="GO:0016491">
    <property type="term" value="F:oxidoreductase activity"/>
    <property type="evidence" value="ECO:0007669"/>
    <property type="project" value="UniProtKB-KW"/>
</dbReference>
<dbReference type="RefSeq" id="XP_001026690.3">
    <property type="nucleotide sequence ID" value="XM_001026690.3"/>
</dbReference>
<evidence type="ECO:0000259" key="4">
    <source>
        <dbReference type="Pfam" id="PF00248"/>
    </source>
</evidence>
<dbReference type="HOGENOM" id="CLU_023205_2_0_1"/>
<keyword evidence="2" id="KW-0521">NADP</keyword>
<dbReference type="InterPro" id="IPR005399">
    <property type="entry name" value="K_chnl_volt-dep_bsu_KCNAB-rel"/>
</dbReference>
<evidence type="ECO:0000256" key="2">
    <source>
        <dbReference type="ARBA" id="ARBA00022857"/>
    </source>
</evidence>
<dbReference type="PANTHER" id="PTHR43150:SF2">
    <property type="entry name" value="HYPERKINETIC, ISOFORM M"/>
    <property type="match status" value="1"/>
</dbReference>
<evidence type="ECO:0000256" key="1">
    <source>
        <dbReference type="ARBA" id="ARBA00006515"/>
    </source>
</evidence>
<comment type="similarity">
    <text evidence="1">Belongs to the shaker potassium channel beta subunit family.</text>
</comment>
<dbReference type="AlphaFoldDB" id="Q24F79"/>
<evidence type="ECO:0000256" key="3">
    <source>
        <dbReference type="ARBA" id="ARBA00023002"/>
    </source>
</evidence>
<dbReference type="EMBL" id="GG662291">
    <property type="protein sequence ID" value="EAS06445.3"/>
    <property type="molecule type" value="Genomic_DNA"/>
</dbReference>
<sequence>MAKVKGKSNLEKPSKLQELLDKNQSFLLRSSGQFHQLQLILKNLIKLVYLASIFLIANLKRLQLDYLDIIFCHRFYEDIPLEETAKAYNDLIEQGLIHYWGTSRLNIIPPVSEQPQYSMIIREKFEVEYRRLFDKYKLRATVWSPLYNNMLTEQIISILLITKKKY</sequence>
<dbReference type="Proteomes" id="UP000009168">
    <property type="component" value="Unassembled WGS sequence"/>
</dbReference>
<proteinExistence type="inferred from homology"/>
<dbReference type="InterPro" id="IPR036812">
    <property type="entry name" value="NAD(P)_OxRdtase_dom_sf"/>
</dbReference>
<keyword evidence="3" id="KW-0560">Oxidoreductase</keyword>